<evidence type="ECO:0000256" key="1">
    <source>
        <dbReference type="SAM" id="Phobius"/>
    </source>
</evidence>
<dbReference type="RefSeq" id="WP_189183866.1">
    <property type="nucleotide sequence ID" value="NZ_BMMM01000001.1"/>
</dbReference>
<keyword evidence="1" id="KW-0472">Membrane</keyword>
<reference evidence="2 3" key="1">
    <citation type="journal article" date="2014" name="Int. J. Syst. Evol. Microbiol.">
        <title>Complete genome sequence of Corynebacterium casei LMG S-19264T (=DSM 44701T), isolated from a smear-ripened cheese.</title>
        <authorList>
            <consortium name="US DOE Joint Genome Institute (JGI-PGF)"/>
            <person name="Walter F."/>
            <person name="Albersmeier A."/>
            <person name="Kalinowski J."/>
            <person name="Ruckert C."/>
        </authorList>
    </citation>
    <scope>NUCLEOTIDE SEQUENCE [LARGE SCALE GENOMIC DNA]</scope>
    <source>
        <strain evidence="2 3">CGMCC 4.7111</strain>
    </source>
</reference>
<keyword evidence="3" id="KW-1185">Reference proteome</keyword>
<keyword evidence="1" id="KW-0812">Transmembrane</keyword>
<evidence type="ECO:0000313" key="3">
    <source>
        <dbReference type="Proteomes" id="UP000600365"/>
    </source>
</evidence>
<proteinExistence type="predicted"/>
<sequence length="47" mass="5807">MWKWASLAAGMVFISLMLLAALRIRLRRRSNMRIDDEELNQWFRRRK</sequence>
<comment type="caution">
    <text evidence="2">The sequence shown here is derived from an EMBL/GenBank/DDBJ whole genome shotgun (WGS) entry which is preliminary data.</text>
</comment>
<evidence type="ECO:0000313" key="2">
    <source>
        <dbReference type="EMBL" id="GGN48839.1"/>
    </source>
</evidence>
<gene>
    <name evidence="2" type="ORF">GCM10011579_001940</name>
</gene>
<feature type="transmembrane region" description="Helical" evidence="1">
    <location>
        <begin position="6"/>
        <end position="24"/>
    </location>
</feature>
<keyword evidence="1" id="KW-1133">Transmembrane helix</keyword>
<accession>A0A917XQB4</accession>
<protein>
    <submittedName>
        <fullName evidence="2">Uncharacterized protein</fullName>
    </submittedName>
</protein>
<name>A0A917XQB4_9ACTN</name>
<dbReference type="EMBL" id="BMMM01000001">
    <property type="protein sequence ID" value="GGN48839.1"/>
    <property type="molecule type" value="Genomic_DNA"/>
</dbReference>
<organism evidence="2 3">
    <name type="scientific">Streptomyces albiflavescens</name>
    <dbReference type="NCBI Taxonomy" id="1623582"/>
    <lineage>
        <taxon>Bacteria</taxon>
        <taxon>Bacillati</taxon>
        <taxon>Actinomycetota</taxon>
        <taxon>Actinomycetes</taxon>
        <taxon>Kitasatosporales</taxon>
        <taxon>Streptomycetaceae</taxon>
        <taxon>Streptomyces</taxon>
    </lineage>
</organism>
<dbReference type="AlphaFoldDB" id="A0A917XQB4"/>
<dbReference type="Proteomes" id="UP000600365">
    <property type="component" value="Unassembled WGS sequence"/>
</dbReference>